<keyword evidence="3" id="KW-1185">Reference proteome</keyword>
<sequence>MQMSTFFHSTDNVNHKGDNNGSKAKMKYKFMEKKIKNNRRRGTIQLYECVANVPNKTNEPHISQNVFAIHSVADRFHHHHHRHYFNCWPIVLFWFCFLIQLFQCGPFDQPINPPIWRPTFQLPRQVHYGPIHQWSPYENQIYQSDHNRFSSISPTSVSIIDEYTDDAPFHSGSSGFNLRPRFVNVRDRWPETDTRWHRKLPNSIVERDRSINVHIGNPARLPLSSVRPMSANKYWRSTPPSHPPAPHLPPPFGQRKFTSRLDGSVRSPMSYTDFNGRQSSATSGAKFDNNQHTIIPTTNTSTDSTKDLSTLINPIDRKSKSNLPQEQEQQHNNKQQQQHQFIVNNNQYSVDVNRTKISVPISLNNTTDIAEVEASNKARRISRRKLEHYDDNNQNKSMIEINSQPATISTRLIVEQQQQPQTNVSTDLIKNKNLILNQTDVASIGDNLTRQPKQTIENGNSTIQVSQVTPFKVDQMGVKLNETVPKQPNTLSTKNSAMTVMTTIDNDQNPKAESNSNNNKNIVNIGDIVDGNDEDVDYTLTTEGGGGESTDTEQNPNENVRINQFSSNSLKKGPIIESKNEHKDGSSLVEKDYSNRDRGFGFMKAWAWDRAENYGLKEAKHDGRGKSSTKSIHSEDGVN</sequence>
<organism evidence="2 3">
    <name type="scientific">Blomia tropicalis</name>
    <name type="common">Mite</name>
    <dbReference type="NCBI Taxonomy" id="40697"/>
    <lineage>
        <taxon>Eukaryota</taxon>
        <taxon>Metazoa</taxon>
        <taxon>Ecdysozoa</taxon>
        <taxon>Arthropoda</taxon>
        <taxon>Chelicerata</taxon>
        <taxon>Arachnida</taxon>
        <taxon>Acari</taxon>
        <taxon>Acariformes</taxon>
        <taxon>Sarcoptiformes</taxon>
        <taxon>Astigmata</taxon>
        <taxon>Glycyphagoidea</taxon>
        <taxon>Echimyopodidae</taxon>
        <taxon>Blomia</taxon>
    </lineage>
</organism>
<feature type="compositionally biased region" description="Pro residues" evidence="1">
    <location>
        <begin position="240"/>
        <end position="252"/>
    </location>
</feature>
<evidence type="ECO:0000256" key="1">
    <source>
        <dbReference type="SAM" id="MobiDB-lite"/>
    </source>
</evidence>
<name>A0A9Q0MA56_BLOTA</name>
<feature type="region of interest" description="Disordered" evidence="1">
    <location>
        <begin position="232"/>
        <end position="308"/>
    </location>
</feature>
<feature type="region of interest" description="Disordered" evidence="1">
    <location>
        <begin position="506"/>
        <end position="593"/>
    </location>
</feature>
<feature type="region of interest" description="Disordered" evidence="1">
    <location>
        <begin position="320"/>
        <end position="339"/>
    </location>
</feature>
<feature type="compositionally biased region" description="Basic and acidic residues" evidence="1">
    <location>
        <begin position="616"/>
        <end position="625"/>
    </location>
</feature>
<feature type="compositionally biased region" description="Basic and acidic residues" evidence="1">
    <location>
        <begin position="578"/>
        <end position="593"/>
    </location>
</feature>
<proteinExistence type="predicted"/>
<dbReference type="Proteomes" id="UP001142055">
    <property type="component" value="Chromosome 1"/>
</dbReference>
<evidence type="ECO:0000313" key="3">
    <source>
        <dbReference type="Proteomes" id="UP001142055"/>
    </source>
</evidence>
<feature type="compositionally biased region" description="Low complexity" evidence="1">
    <location>
        <begin position="325"/>
        <end position="339"/>
    </location>
</feature>
<feature type="compositionally biased region" description="Polar residues" evidence="1">
    <location>
        <begin position="1"/>
        <end position="12"/>
    </location>
</feature>
<feature type="compositionally biased region" description="Polar residues" evidence="1">
    <location>
        <begin position="267"/>
        <end position="292"/>
    </location>
</feature>
<protein>
    <submittedName>
        <fullName evidence="2">Uncharacterized protein</fullName>
    </submittedName>
</protein>
<feature type="region of interest" description="Disordered" evidence="1">
    <location>
        <begin position="1"/>
        <end position="22"/>
    </location>
</feature>
<dbReference type="AlphaFoldDB" id="A0A9Q0MA56"/>
<feature type="compositionally biased region" description="Polar residues" evidence="1">
    <location>
        <begin position="554"/>
        <end position="570"/>
    </location>
</feature>
<reference evidence="2" key="1">
    <citation type="submission" date="2022-12" db="EMBL/GenBank/DDBJ databases">
        <title>Genome assemblies of Blomia tropicalis.</title>
        <authorList>
            <person name="Cui Y."/>
        </authorList>
    </citation>
    <scope>NUCLEOTIDE SEQUENCE</scope>
    <source>
        <tissue evidence="2">Adult mites</tissue>
    </source>
</reference>
<evidence type="ECO:0000313" key="2">
    <source>
        <dbReference type="EMBL" id="KAJ6221533.1"/>
    </source>
</evidence>
<accession>A0A9Q0MA56</accession>
<gene>
    <name evidence="2" type="ORF">RDWZM_000078</name>
</gene>
<dbReference type="EMBL" id="JAPWDV010000001">
    <property type="protein sequence ID" value="KAJ6221533.1"/>
    <property type="molecule type" value="Genomic_DNA"/>
</dbReference>
<feature type="region of interest" description="Disordered" evidence="1">
    <location>
        <begin position="616"/>
        <end position="639"/>
    </location>
</feature>
<feature type="compositionally biased region" description="Low complexity" evidence="1">
    <location>
        <begin position="293"/>
        <end position="308"/>
    </location>
</feature>
<comment type="caution">
    <text evidence="2">The sequence shown here is derived from an EMBL/GenBank/DDBJ whole genome shotgun (WGS) entry which is preliminary data.</text>
</comment>
<feature type="compositionally biased region" description="Low complexity" evidence="1">
    <location>
        <begin position="514"/>
        <end position="525"/>
    </location>
</feature>